<keyword evidence="4 5" id="KW-0642">Proline metabolism</keyword>
<dbReference type="Proteomes" id="UP000777438">
    <property type="component" value="Unassembled WGS sequence"/>
</dbReference>
<keyword evidence="5" id="KW-0274">FAD</keyword>
<feature type="domain" description="Proline dehydrogenase" evidence="6">
    <location>
        <begin position="213"/>
        <end position="478"/>
    </location>
</feature>
<gene>
    <name evidence="7" type="ORF">B0T10DRAFT_604235</name>
</gene>
<evidence type="ECO:0000313" key="7">
    <source>
        <dbReference type="EMBL" id="KAH6892954.1"/>
    </source>
</evidence>
<dbReference type="EC" id="1.5.5.2" evidence="2 5"/>
<dbReference type="InterPro" id="IPR015659">
    <property type="entry name" value="Proline_oxidase"/>
</dbReference>
<dbReference type="Pfam" id="PF01619">
    <property type="entry name" value="Pro_dh"/>
    <property type="match status" value="1"/>
</dbReference>
<evidence type="ECO:0000256" key="1">
    <source>
        <dbReference type="ARBA" id="ARBA00005869"/>
    </source>
</evidence>
<dbReference type="GO" id="GO:0005739">
    <property type="term" value="C:mitochondrion"/>
    <property type="evidence" value="ECO:0007669"/>
    <property type="project" value="TreeGrafter"/>
</dbReference>
<dbReference type="AlphaFoldDB" id="A0A9P8W7B0"/>
<comment type="similarity">
    <text evidence="1 5">Belongs to the proline oxidase family.</text>
</comment>
<evidence type="ECO:0000256" key="2">
    <source>
        <dbReference type="ARBA" id="ARBA00012695"/>
    </source>
</evidence>
<dbReference type="GO" id="GO:0071949">
    <property type="term" value="F:FAD binding"/>
    <property type="evidence" value="ECO:0007669"/>
    <property type="project" value="TreeGrafter"/>
</dbReference>
<proteinExistence type="inferred from homology"/>
<keyword evidence="3 5" id="KW-0560">Oxidoreductase</keyword>
<keyword evidence="8" id="KW-1185">Reference proteome</keyword>
<comment type="cofactor">
    <cofactor evidence="5">
        <name>FAD</name>
        <dbReference type="ChEBI" id="CHEBI:57692"/>
    </cofactor>
</comment>
<dbReference type="PANTHER" id="PTHR13914">
    <property type="entry name" value="PROLINE OXIDASE"/>
    <property type="match status" value="1"/>
</dbReference>
<reference evidence="7 8" key="1">
    <citation type="journal article" date="2021" name="Nat. Commun.">
        <title>Genetic determinants of endophytism in the Arabidopsis root mycobiome.</title>
        <authorList>
            <person name="Mesny F."/>
            <person name="Miyauchi S."/>
            <person name="Thiergart T."/>
            <person name="Pickel B."/>
            <person name="Atanasova L."/>
            <person name="Karlsson M."/>
            <person name="Huettel B."/>
            <person name="Barry K.W."/>
            <person name="Haridas S."/>
            <person name="Chen C."/>
            <person name="Bauer D."/>
            <person name="Andreopoulos W."/>
            <person name="Pangilinan J."/>
            <person name="LaButti K."/>
            <person name="Riley R."/>
            <person name="Lipzen A."/>
            <person name="Clum A."/>
            <person name="Drula E."/>
            <person name="Henrissat B."/>
            <person name="Kohler A."/>
            <person name="Grigoriev I.V."/>
            <person name="Martin F.M."/>
            <person name="Hacquard S."/>
        </authorList>
    </citation>
    <scope>NUCLEOTIDE SEQUENCE [LARGE SCALE GENOMIC DNA]</scope>
    <source>
        <strain evidence="7 8">MPI-CAGE-CH-0241</strain>
    </source>
</reference>
<evidence type="ECO:0000259" key="6">
    <source>
        <dbReference type="Pfam" id="PF01619"/>
    </source>
</evidence>
<comment type="caution">
    <text evidence="7">The sequence shown here is derived from an EMBL/GenBank/DDBJ whole genome shotgun (WGS) entry which is preliminary data.</text>
</comment>
<dbReference type="OrthoDB" id="5464at2759"/>
<dbReference type="GO" id="GO:0010133">
    <property type="term" value="P:L-proline catabolic process to L-glutamate"/>
    <property type="evidence" value="ECO:0007669"/>
    <property type="project" value="TreeGrafter"/>
</dbReference>
<comment type="catalytic activity">
    <reaction evidence="5">
        <text>L-proline + a quinone = (S)-1-pyrroline-5-carboxylate + a quinol + H(+)</text>
        <dbReference type="Rhea" id="RHEA:23784"/>
        <dbReference type="ChEBI" id="CHEBI:15378"/>
        <dbReference type="ChEBI" id="CHEBI:17388"/>
        <dbReference type="ChEBI" id="CHEBI:24646"/>
        <dbReference type="ChEBI" id="CHEBI:60039"/>
        <dbReference type="ChEBI" id="CHEBI:132124"/>
        <dbReference type="EC" id="1.5.5.2"/>
    </reaction>
</comment>
<sequence length="498" mass="54737">MRAALLAPYRRAPHSLSAPYKHASRFLFLQNQPSQTPRERFSSHSSQLTTSLPSQAPKRVLQHVPLSTLLRSLTVLSVAALPSSLLSAVITVTKKWSRLISASAILRWPVDQTFYKTFCIGSEKQRIEKNIGSLRAMGLDGIVLAFARESKLGNNIQTANLTPADPSLREWVDMNLETIDCLTGADYLALRLTGAGPAAVEAMDDFSELDSTSDGYMASLERLNVFGDALSEILTAAANKDVKVLIDAESSVHQPAIDRLALDAMARFNKDRAVVYNTYQMYLKKGVSKMIRHLKTSKERGFVIGLKLVRGAYLHTEPNPSSLNSSKENTDESYDNGVRFLLGAELDAAKYGTSTATSLERGEKPWAAEVMLATHNQASVDNALSLWRGSTHPPRVTNRNGGNVRSLAFAQLMGMADEVSLGLVSERKGNGTSDHEADSSEPLPPIGVYKYTIWGSFEECLLYMLRRAEENQDAVARTRGSAMEVLREVGRRANPFKS</sequence>
<keyword evidence="5" id="KW-0285">Flavoprotein</keyword>
<name>A0A9P8W7B0_9HYPO</name>
<evidence type="ECO:0000256" key="3">
    <source>
        <dbReference type="ARBA" id="ARBA00023002"/>
    </source>
</evidence>
<dbReference type="Gene3D" id="3.20.20.220">
    <property type="match status" value="1"/>
</dbReference>
<organism evidence="7 8">
    <name type="scientific">Thelonectria olida</name>
    <dbReference type="NCBI Taxonomy" id="1576542"/>
    <lineage>
        <taxon>Eukaryota</taxon>
        <taxon>Fungi</taxon>
        <taxon>Dikarya</taxon>
        <taxon>Ascomycota</taxon>
        <taxon>Pezizomycotina</taxon>
        <taxon>Sordariomycetes</taxon>
        <taxon>Hypocreomycetidae</taxon>
        <taxon>Hypocreales</taxon>
        <taxon>Nectriaceae</taxon>
        <taxon>Thelonectria</taxon>
    </lineage>
</organism>
<comment type="function">
    <text evidence="5">Converts proline to delta-1-pyrroline-5-carboxylate.</text>
</comment>
<dbReference type="InterPro" id="IPR002872">
    <property type="entry name" value="Proline_DH_dom"/>
</dbReference>
<evidence type="ECO:0000313" key="8">
    <source>
        <dbReference type="Proteomes" id="UP000777438"/>
    </source>
</evidence>
<dbReference type="SUPFAM" id="SSF51730">
    <property type="entry name" value="FAD-linked oxidoreductase"/>
    <property type="match status" value="1"/>
</dbReference>
<evidence type="ECO:0000256" key="4">
    <source>
        <dbReference type="ARBA" id="ARBA00023062"/>
    </source>
</evidence>
<dbReference type="GO" id="GO:0004657">
    <property type="term" value="F:proline dehydrogenase activity"/>
    <property type="evidence" value="ECO:0007669"/>
    <property type="project" value="UniProtKB-EC"/>
</dbReference>
<evidence type="ECO:0000256" key="5">
    <source>
        <dbReference type="RuleBase" id="RU364054"/>
    </source>
</evidence>
<protein>
    <recommendedName>
        <fullName evidence="2 5">Proline dehydrogenase</fullName>
        <ecNumber evidence="2 5">1.5.5.2</ecNumber>
    </recommendedName>
</protein>
<dbReference type="PANTHER" id="PTHR13914:SF0">
    <property type="entry name" value="PROLINE DEHYDROGENASE 1, MITOCHONDRIAL"/>
    <property type="match status" value="1"/>
</dbReference>
<dbReference type="EMBL" id="JAGPYM010000006">
    <property type="protein sequence ID" value="KAH6892954.1"/>
    <property type="molecule type" value="Genomic_DNA"/>
</dbReference>
<accession>A0A9P8W7B0</accession>
<dbReference type="InterPro" id="IPR029041">
    <property type="entry name" value="FAD-linked_oxidoreductase-like"/>
</dbReference>